<dbReference type="InterPro" id="IPR036890">
    <property type="entry name" value="HATPase_C_sf"/>
</dbReference>
<keyword evidence="1" id="KW-0723">Serine/threonine-protein kinase</keyword>
<keyword evidence="3" id="KW-0067">ATP-binding</keyword>
<proteinExistence type="predicted"/>
<dbReference type="GO" id="GO:0005524">
    <property type="term" value="F:ATP binding"/>
    <property type="evidence" value="ECO:0007669"/>
    <property type="project" value="UniProtKB-KW"/>
</dbReference>
<keyword evidence="3" id="KW-0547">Nucleotide-binding</keyword>
<dbReference type="GO" id="GO:0004674">
    <property type="term" value="F:protein serine/threonine kinase activity"/>
    <property type="evidence" value="ECO:0007669"/>
    <property type="project" value="UniProtKB-KW"/>
</dbReference>
<reference evidence="3" key="2">
    <citation type="submission" date="2023-02" db="EMBL/GenBank/DDBJ databases">
        <title>'Rhodoalgimonas zhirmunskyi' gen. nov., isolated from a red alga.</title>
        <authorList>
            <person name="Nedashkovskaya O.I."/>
            <person name="Otstavnykh N.Y."/>
            <person name="Bystritskaya E.P."/>
            <person name="Balabanova L.A."/>
            <person name="Isaeva M.P."/>
        </authorList>
    </citation>
    <scope>NUCLEOTIDE SEQUENCE</scope>
    <source>
        <strain evidence="3">KCTC 52189</strain>
    </source>
</reference>
<evidence type="ECO:0000313" key="4">
    <source>
        <dbReference type="Proteomes" id="UP001226762"/>
    </source>
</evidence>
<keyword evidence="4" id="KW-1185">Reference proteome</keyword>
<feature type="domain" description="Histidine kinase/HSP90-like ATPase" evidence="2">
    <location>
        <begin position="23"/>
        <end position="146"/>
    </location>
</feature>
<keyword evidence="1" id="KW-0418">Kinase</keyword>
<reference evidence="3" key="1">
    <citation type="submission" date="2022-07" db="EMBL/GenBank/DDBJ databases">
        <authorList>
            <person name="Otstavnykh N."/>
            <person name="Isaeva M."/>
            <person name="Bystritskaya E."/>
        </authorList>
    </citation>
    <scope>NUCLEOTIDE SEQUENCE</scope>
    <source>
        <strain evidence="3">KCTC 52189</strain>
    </source>
</reference>
<organism evidence="3 4">
    <name type="scientific">Marimonas arenosa</name>
    <dbReference type="NCBI Taxonomy" id="1795305"/>
    <lineage>
        <taxon>Bacteria</taxon>
        <taxon>Pseudomonadati</taxon>
        <taxon>Pseudomonadota</taxon>
        <taxon>Alphaproteobacteria</taxon>
        <taxon>Rhodobacterales</taxon>
        <taxon>Paracoccaceae</taxon>
        <taxon>Marimonas</taxon>
    </lineage>
</organism>
<sequence>MPSTVAEEAVDQKIRDAFTGGERDVRAALFRLTQALAPMRLSEEETGTVELVLGEVLNNVVEHAYGSTATGDIRLSCRRTDRGLSFCVFDGGQALPGRCLPPGAPPDTDVARENLPEGGFGWFLVKSLTTELRYTRRGGCNVLRFSIPLGPARAGGASGTVLG</sequence>
<gene>
    <name evidence="3" type="ORF">NO357_11020</name>
</gene>
<dbReference type="PANTHER" id="PTHR35526">
    <property type="entry name" value="ANTI-SIGMA-F FACTOR RSBW-RELATED"/>
    <property type="match status" value="1"/>
</dbReference>
<dbReference type="EMBL" id="JANHAX010000003">
    <property type="protein sequence ID" value="MDQ2090429.1"/>
    <property type="molecule type" value="Genomic_DNA"/>
</dbReference>
<evidence type="ECO:0000259" key="2">
    <source>
        <dbReference type="Pfam" id="PF13581"/>
    </source>
</evidence>
<dbReference type="InterPro" id="IPR050267">
    <property type="entry name" value="Anti-sigma-factor_SerPK"/>
</dbReference>
<dbReference type="SUPFAM" id="SSF55874">
    <property type="entry name" value="ATPase domain of HSP90 chaperone/DNA topoisomerase II/histidine kinase"/>
    <property type="match status" value="1"/>
</dbReference>
<dbReference type="CDD" id="cd16936">
    <property type="entry name" value="HATPase_RsbW-like"/>
    <property type="match status" value="1"/>
</dbReference>
<name>A0AAE3WCY6_9RHOB</name>
<accession>A0AAE3WCY6</accession>
<dbReference type="RefSeq" id="WP_306735711.1">
    <property type="nucleotide sequence ID" value="NZ_JANHAX010000003.1"/>
</dbReference>
<keyword evidence="1" id="KW-0808">Transferase</keyword>
<evidence type="ECO:0000313" key="3">
    <source>
        <dbReference type="EMBL" id="MDQ2090429.1"/>
    </source>
</evidence>
<dbReference type="InterPro" id="IPR003594">
    <property type="entry name" value="HATPase_dom"/>
</dbReference>
<comment type="caution">
    <text evidence="3">The sequence shown here is derived from an EMBL/GenBank/DDBJ whole genome shotgun (WGS) entry which is preliminary data.</text>
</comment>
<dbReference type="Proteomes" id="UP001226762">
    <property type="component" value="Unassembled WGS sequence"/>
</dbReference>
<protein>
    <submittedName>
        <fullName evidence="3">ATP-binding protein</fullName>
    </submittedName>
</protein>
<evidence type="ECO:0000256" key="1">
    <source>
        <dbReference type="ARBA" id="ARBA00022527"/>
    </source>
</evidence>
<dbReference type="AlphaFoldDB" id="A0AAE3WCY6"/>
<dbReference type="Pfam" id="PF13581">
    <property type="entry name" value="HATPase_c_2"/>
    <property type="match status" value="1"/>
</dbReference>
<dbReference type="Gene3D" id="3.30.565.10">
    <property type="entry name" value="Histidine kinase-like ATPase, C-terminal domain"/>
    <property type="match status" value="1"/>
</dbReference>